<feature type="transmembrane region" description="Helical" evidence="1">
    <location>
        <begin position="164"/>
        <end position="184"/>
    </location>
</feature>
<dbReference type="OrthoDB" id="9815686at2"/>
<feature type="transmembrane region" description="Helical" evidence="1">
    <location>
        <begin position="69"/>
        <end position="90"/>
    </location>
</feature>
<dbReference type="RefSeq" id="WP_160604835.1">
    <property type="nucleotide sequence ID" value="NZ_WTYX01000002.1"/>
</dbReference>
<dbReference type="Proteomes" id="UP000442714">
    <property type="component" value="Unassembled WGS sequence"/>
</dbReference>
<gene>
    <name evidence="2" type="ORF">GRI41_09790</name>
</gene>
<feature type="transmembrane region" description="Helical" evidence="1">
    <location>
        <begin position="102"/>
        <end position="119"/>
    </location>
</feature>
<keyword evidence="1" id="KW-1133">Transmembrane helix</keyword>
<dbReference type="AlphaFoldDB" id="A0A844ZT74"/>
<name>A0A844ZT74_9SPHN</name>
<keyword evidence="1" id="KW-0812">Transmembrane</keyword>
<feature type="transmembrane region" description="Helical" evidence="1">
    <location>
        <begin position="125"/>
        <end position="143"/>
    </location>
</feature>
<keyword evidence="3" id="KW-1185">Reference proteome</keyword>
<proteinExistence type="predicted"/>
<evidence type="ECO:0000313" key="3">
    <source>
        <dbReference type="Proteomes" id="UP000442714"/>
    </source>
</evidence>
<accession>A0A844ZT74</accession>
<evidence type="ECO:0000313" key="2">
    <source>
        <dbReference type="EMBL" id="MXO91113.1"/>
    </source>
</evidence>
<protein>
    <submittedName>
        <fullName evidence="2">DUF2306 domain-containing protein</fullName>
    </submittedName>
</protein>
<comment type="caution">
    <text evidence="2">The sequence shown here is derived from an EMBL/GenBank/DDBJ whole genome shotgun (WGS) entry which is preliminary data.</text>
</comment>
<dbReference type="InterPro" id="IPR018750">
    <property type="entry name" value="DUF2306_membrane"/>
</dbReference>
<dbReference type="Pfam" id="PF10067">
    <property type="entry name" value="DUF2306"/>
    <property type="match status" value="1"/>
</dbReference>
<evidence type="ECO:0000256" key="1">
    <source>
        <dbReference type="SAM" id="Phobius"/>
    </source>
</evidence>
<organism evidence="2 3">
    <name type="scientific">Pontixanthobacter aquaemixtae</name>
    <dbReference type="NCBI Taxonomy" id="1958940"/>
    <lineage>
        <taxon>Bacteria</taxon>
        <taxon>Pseudomonadati</taxon>
        <taxon>Pseudomonadota</taxon>
        <taxon>Alphaproteobacteria</taxon>
        <taxon>Sphingomonadales</taxon>
        <taxon>Erythrobacteraceae</taxon>
        <taxon>Pontixanthobacter</taxon>
    </lineage>
</organism>
<feature type="transmembrane region" description="Helical" evidence="1">
    <location>
        <begin position="35"/>
        <end position="57"/>
    </location>
</feature>
<keyword evidence="1" id="KW-0472">Membrane</keyword>
<sequence>MIASKTRLQENTVHAAITPGLSPKGGFDLGPLNRAIIGAASVAMSAICLFALTRGIMGAAPDHYGWRNWSVMIHVATVIPAVPLGGYLLLTRKGTKLHKMLGKVWLGLMVVTAIAIVFIRGGTDFSWIHIFVPMTLLGSYKAISTARARDIQAHKKHIVGMYMGALMIPGIFSFMPGRFMWALLFG</sequence>
<reference evidence="2 3" key="1">
    <citation type="submission" date="2019-12" db="EMBL/GenBank/DDBJ databases">
        <title>Genomic-based taxomic classification of the family Erythrobacteraceae.</title>
        <authorList>
            <person name="Xu L."/>
        </authorList>
    </citation>
    <scope>NUCLEOTIDE SEQUENCE [LARGE SCALE GENOMIC DNA]</scope>
    <source>
        <strain evidence="2 3">KCTC 52763</strain>
    </source>
</reference>
<dbReference type="EMBL" id="WTYX01000002">
    <property type="protein sequence ID" value="MXO91113.1"/>
    <property type="molecule type" value="Genomic_DNA"/>
</dbReference>